<feature type="compositionally biased region" description="Basic and acidic residues" evidence="1">
    <location>
        <begin position="177"/>
        <end position="188"/>
    </location>
</feature>
<protein>
    <submittedName>
        <fullName evidence="2">Uncharacterized protein</fullName>
    </submittedName>
</protein>
<feature type="compositionally biased region" description="Low complexity" evidence="1">
    <location>
        <begin position="71"/>
        <end position="83"/>
    </location>
</feature>
<dbReference type="EMBL" id="LR216287">
    <property type="protein sequence ID" value="VFJ13686.1"/>
    <property type="molecule type" value="Genomic_DNA"/>
</dbReference>
<reference evidence="2 3" key="1">
    <citation type="submission" date="2019-02" db="EMBL/GenBank/DDBJ databases">
        <authorList>
            <person name="Lehtovirta-Morley E L."/>
        </authorList>
    </citation>
    <scope>NUCLEOTIDE SEQUENCE [LARGE SCALE GENOMIC DNA]</scope>
    <source>
        <strain evidence="2">NFRAN1</strain>
    </source>
</reference>
<feature type="compositionally biased region" description="Polar residues" evidence="1">
    <location>
        <begin position="84"/>
        <end position="101"/>
    </location>
</feature>
<dbReference type="KEGG" id="nfn:NFRAN_1364"/>
<feature type="compositionally biased region" description="Basic and acidic residues" evidence="1">
    <location>
        <begin position="154"/>
        <end position="167"/>
    </location>
</feature>
<evidence type="ECO:0000313" key="2">
    <source>
        <dbReference type="EMBL" id="VFJ13686.1"/>
    </source>
</evidence>
<name>A0A484I998_9ARCH</name>
<feature type="compositionally biased region" description="Basic and acidic residues" evidence="1">
    <location>
        <begin position="195"/>
        <end position="235"/>
    </location>
</feature>
<organism evidence="2 3">
    <name type="scientific">Candidatus Nitrosocosmicus franklandianus</name>
    <dbReference type="NCBI Taxonomy" id="1798806"/>
    <lineage>
        <taxon>Archaea</taxon>
        <taxon>Nitrososphaerota</taxon>
        <taxon>Nitrososphaeria</taxon>
        <taxon>Nitrososphaerales</taxon>
        <taxon>Nitrososphaeraceae</taxon>
        <taxon>Candidatus Nitrosocosmicus</taxon>
    </lineage>
</organism>
<accession>A0A484I998</accession>
<keyword evidence="3" id="KW-1185">Reference proteome</keyword>
<feature type="region of interest" description="Disordered" evidence="1">
    <location>
        <begin position="71"/>
        <end position="235"/>
    </location>
</feature>
<sequence>MSSMFLLLILSSINLSPVKHVNAASGDLVNYNNNFNMYTSPNDPNKDSAMQNANCVINFMQTYVYAASTASNCNSTSSPSTPSDHAQTPIQGQAPVQSQSHPAAPEGPQTGISDQSESVGIVKVVDTNTNGGTFAPTQNTSSTSVQSDVENKDDDDKNKNDKDAKDKDDDDDDDDDDKNKNDKDAKDKDDDDDDDKNKNDKDAKDKDDDDDDKNKNDDNNRGDKRDSETKVYNENTVTKEERKLLLTACFERAYDKGNYLSTKEIVKCAENYNS</sequence>
<proteinExistence type="predicted"/>
<gene>
    <name evidence="2" type="ORF">NFRAN_1364</name>
</gene>
<feature type="compositionally biased region" description="Polar residues" evidence="1">
    <location>
        <begin position="126"/>
        <end position="148"/>
    </location>
</feature>
<evidence type="ECO:0000313" key="3">
    <source>
        <dbReference type="Proteomes" id="UP000294299"/>
    </source>
</evidence>
<dbReference type="AlphaFoldDB" id="A0A484I998"/>
<dbReference type="Proteomes" id="UP000294299">
    <property type="component" value="Chromosome NFRAN"/>
</dbReference>
<evidence type="ECO:0000256" key="1">
    <source>
        <dbReference type="SAM" id="MobiDB-lite"/>
    </source>
</evidence>